<evidence type="ECO:0000256" key="14">
    <source>
        <dbReference type="ARBA" id="ARBA00023242"/>
    </source>
</evidence>
<dbReference type="GO" id="GO:0046872">
    <property type="term" value="F:metal ion binding"/>
    <property type="evidence" value="ECO:0007669"/>
    <property type="project" value="UniProtKB-KW"/>
</dbReference>
<keyword evidence="11" id="KW-0560">Oxidoreductase</keyword>
<keyword evidence="4" id="KW-1017">Isopeptide bond</keyword>
<comment type="subcellular location">
    <subcellularLocation>
        <location evidence="3">Nucleus</location>
    </subcellularLocation>
</comment>
<evidence type="ECO:0000256" key="1">
    <source>
        <dbReference type="ARBA" id="ARBA00001954"/>
    </source>
</evidence>
<gene>
    <name evidence="28 29 30 31 32 33 34" type="primary">KDM6B</name>
</gene>
<evidence type="ECO:0000256" key="2">
    <source>
        <dbReference type="ARBA" id="ARBA00001961"/>
    </source>
</evidence>
<dbReference type="PROSITE" id="PS50005">
    <property type="entry name" value="TPR"/>
    <property type="match status" value="1"/>
</dbReference>
<feature type="compositionally biased region" description="Low complexity" evidence="25">
    <location>
        <begin position="609"/>
        <end position="619"/>
    </location>
</feature>
<feature type="compositionally biased region" description="Basic residues" evidence="25">
    <location>
        <begin position="1396"/>
        <end position="1407"/>
    </location>
</feature>
<evidence type="ECO:0000256" key="3">
    <source>
        <dbReference type="ARBA" id="ARBA00004123"/>
    </source>
</evidence>
<evidence type="ECO:0000256" key="25">
    <source>
        <dbReference type="SAM" id="MobiDB-lite"/>
    </source>
</evidence>
<accession>A0A6P8PFZ1</accession>
<dbReference type="PANTHER" id="PTHR14017">
    <property type="entry name" value="LYSINE-SPECIFIC DEMETHYLASE"/>
    <property type="match status" value="1"/>
</dbReference>
<dbReference type="Pfam" id="PF02373">
    <property type="entry name" value="JmjC"/>
    <property type="match status" value="1"/>
</dbReference>
<comment type="cofactor">
    <cofactor evidence="2">
        <name>L-ascorbate</name>
        <dbReference type="ChEBI" id="CHEBI:38290"/>
    </cofactor>
</comment>
<dbReference type="Gene3D" id="1.20.58.1370">
    <property type="match status" value="1"/>
</dbReference>
<dbReference type="InterPro" id="IPR011990">
    <property type="entry name" value="TPR-like_helical_dom_sf"/>
</dbReference>
<dbReference type="InterPro" id="IPR051630">
    <property type="entry name" value="Corepressor-Demethylase"/>
</dbReference>
<keyword evidence="6" id="KW-0479">Metal-binding</keyword>
<dbReference type="InterPro" id="IPR003347">
    <property type="entry name" value="JmjC_dom"/>
</dbReference>
<dbReference type="Gene3D" id="2.10.110.20">
    <property type="match status" value="1"/>
</dbReference>
<evidence type="ECO:0000256" key="4">
    <source>
        <dbReference type="ARBA" id="ARBA00022499"/>
    </source>
</evidence>
<dbReference type="RefSeq" id="XP_033780146.1">
    <property type="nucleotide sequence ID" value="XM_033924255.1"/>
</dbReference>
<evidence type="ECO:0000259" key="26">
    <source>
        <dbReference type="PROSITE" id="PS51184"/>
    </source>
</evidence>
<keyword evidence="13" id="KW-0395">Inflammatory response</keyword>
<evidence type="ECO:0000256" key="12">
    <source>
        <dbReference type="ARBA" id="ARBA00023004"/>
    </source>
</evidence>
<dbReference type="SMART" id="SM00028">
    <property type="entry name" value="TPR"/>
    <property type="match status" value="1"/>
</dbReference>
<dbReference type="GeneID" id="117350182"/>
<sequence>MHRTVDQLGARSSRDPFPLGGIGCGGTWNSSHSRPWQPPSRCSSVIGQSQLPSHLLPTHGSNMGHPNKPYHPAGNAGSRPLHAKQEGIHSCVQALLRDSQQPQLWEELGQIYESEHDTEEALRCYQNAIRYQRDYVSYGELSARIGRLQQAPLWNPPYRSKGTLPPLQQVWNLMQQEQKRNFAAKRGSQLKRSGPPLEAPVAQPGPLMQHMVHPGHMEGNPNPTKRRRSASPEQVQRGSNVLIQAPASGSMNPPYHLPKPNLWNPLHGDSWAADRKTAAPEWQEQRNSAPNSYPYPTASSIPPSYASSRHAHHAPPAPIPSVHHQQQHHPPGESHGCSSRPGSDLRENRVQHLQTEPDASLANLGPRVPYPPRPLLGASRGPPTTIKSTREERSSSSTNLPSTGSDRHQNLNVEAPSQRQEGLKGVKQNHTQLQHPQNALHAGNPAAASTPESSAASHPVLLSSTRPSKTLPELSTPHHGWISPMHSSAFSCSSSGSRETTEKTQDPLEEILYGEEGGSPVQRKGFYRHCDGGVVVMPSSDVLPSGHNPCSQDLKSGRTSKTTPGPKAYHCSIQQVLHSLDQPGTFLQRADPSAGVTEDPCSQSEKQESSSPQPRSPSSFHCKYRAGIKEERVEFWTKPCPFAGEVTKRSPSHDAKPPATGCVPKQVAPLGDPSDFPSQEQKDGIITAKRDPSPLQPPAPYQNTSGSFRHLEGGICAARTPPHPKTLAPEIGCTPMIVEVPKPDFTEESSKGQKSPALKKLFDFPAGQMEDQFEEATEFSKILPDGLANIMKMLDESIQQEEEMAQGVSNGLQTSAMPSRQDNAGLNDPLERPSLIMQSRANSTEQVRKPDPVFSLSLFQEKEMLQPKIEGKPGTITKHPEKMEYTAGPQRRLEPAKLYSFFGKQRNGGDEPVVKSEAALEESLPKHGHHHHAGGVLKSLANVLEGQKYLYCGTQRSKPAGTSSSQYSLGAAFAKKNPASAIQHLSSTQESTSSEAWLRTSKMDQEKTNEVKRTSEVSKTENQKLGLNFSLSHQESEITVKLERPWSARSETDILEEISRACETLAEGRMKEEIKSEDEQDNGGYNRNVPEGSLVEKGLPEGSLTDEKQVEKSQADKNLAEKSLPGKKLVERSLVEKSLPERSLAEKSLPAEKNLERSLPERSMLAEKSVLERSLPERNMLAEKSVSERSLPERSMLAEKSVSERSLPEKSLPERSLPDKSLPDKSLSLLEMSLPEKSLLERSLPEKSLPERSLPDRSLPDKSLSLLERSLPEKSLPERSLPDRSLPEKSLPERSLPEKSLLERSLPDKSLAEKTLMERSLPDRNVAEKSLPDKSLPEKSLSERSLAEKLHDTQQLSATLLPPPLATSRPKEESRKRERDKLRSKHKKSSKDGSSRRHRASKSHKEKNRQVLGNLDLQSKEIQSRENSKADSGKATSERRKAEPMKREEPPSGPAKESHTSNSTVVCSDLLKLRSLTDGPPKELKIRLIKVESGDRETFIASEVEEKRIPLADLTINNTAAEIVRSSKNAKVKGKFKESYLLPSMSVKPQIRSEEPLPREKLNPPTPSIYLESKRDAFSPVLLQFCTDPKNPITVIRGLAGSLRLNLGLFSTKTLVEANGDHCVEVRTQVQQPSDENWDILGSKQVWPCESSRSHTTISKYAQYQAASFQESLQEEKDSEDEEINEKGNASETHSSTNTEQKTPHIIKFGTNIDLSDPKRWKPQLQELLKLPAFMRVTSNGNMLSHVGHTILGMNTVQLYMKVPGSRTPGHQENNNFCSVNINIGPGDCEWFAVHEHYWETISAFCDKHNVDYLTGSWWPILEDLYKENIPVYRFIQRPGDLVWINAGTVHWVQATGWCNNIAWNVGPLTPYQYQLALERYEWNEVKNVKSIVPMIHVSWNVARTVKISDPDLYKMIKFSLMQSIKHCQIQRDSLVRSGKKIAYQGRVKDEPAYYCNECDVEVFNILFVTSENGTKNTYLVHCEACARARSANLHSVVVLEQYRMEELMQSFDAFSLATSTSNR</sequence>
<organism evidence="27 29">
    <name type="scientific">Geotrypetes seraphini</name>
    <name type="common">Gaboon caecilian</name>
    <name type="synonym">Caecilia seraphini</name>
    <dbReference type="NCBI Taxonomy" id="260995"/>
    <lineage>
        <taxon>Eukaryota</taxon>
        <taxon>Metazoa</taxon>
        <taxon>Chordata</taxon>
        <taxon>Craniata</taxon>
        <taxon>Vertebrata</taxon>
        <taxon>Euteleostomi</taxon>
        <taxon>Amphibia</taxon>
        <taxon>Gymnophiona</taxon>
        <taxon>Geotrypetes</taxon>
    </lineage>
</organism>
<keyword evidence="24" id="KW-0802">TPR repeat</keyword>
<dbReference type="RefSeq" id="XP_033780150.1">
    <property type="nucleotide sequence ID" value="XM_033924259.1"/>
</dbReference>
<dbReference type="Pfam" id="PF21322">
    <property type="entry name" value="KDM6_C-hel"/>
    <property type="match status" value="1"/>
</dbReference>
<dbReference type="Gene3D" id="1.25.40.1040">
    <property type="match status" value="1"/>
</dbReference>
<feature type="compositionally biased region" description="Low complexity" evidence="25">
    <location>
        <begin position="488"/>
        <end position="497"/>
    </location>
</feature>
<dbReference type="FunFam" id="2.10.110.20:FF:000001">
    <property type="entry name" value="lysine-specific demethylase 6A isoform X2"/>
    <property type="match status" value="1"/>
</dbReference>
<dbReference type="PROSITE" id="PS51184">
    <property type="entry name" value="JMJC"/>
    <property type="match status" value="1"/>
</dbReference>
<evidence type="ECO:0000256" key="19">
    <source>
        <dbReference type="ARBA" id="ARBA00063549"/>
    </source>
</evidence>
<dbReference type="FunFam" id="2.60.120.650:FF:000009">
    <property type="entry name" value="Putative lysine-specific demethylase 6B"/>
    <property type="match status" value="1"/>
</dbReference>
<comment type="catalytic activity">
    <reaction evidence="17">
        <text>N(6),N(6),N(6)-trimethyl-L-lysyl(27)-[histone H3] + 2 2-oxoglutarate + 2 O2 = N(6)-methyl-L-lysyl(27)-[histone H3] + 2 formaldehyde + 2 succinate + 2 CO2</text>
        <dbReference type="Rhea" id="RHEA:60224"/>
        <dbReference type="Rhea" id="RHEA-COMP:15535"/>
        <dbReference type="Rhea" id="RHEA-COMP:15544"/>
        <dbReference type="ChEBI" id="CHEBI:15379"/>
        <dbReference type="ChEBI" id="CHEBI:16526"/>
        <dbReference type="ChEBI" id="CHEBI:16810"/>
        <dbReference type="ChEBI" id="CHEBI:16842"/>
        <dbReference type="ChEBI" id="CHEBI:30031"/>
        <dbReference type="ChEBI" id="CHEBI:61929"/>
        <dbReference type="ChEBI" id="CHEBI:61961"/>
        <dbReference type="EC" id="1.14.11.68"/>
    </reaction>
</comment>
<comment type="subunit">
    <text evidence="19">Interacts with TLE1. Component of the MLL4 complex, at least composed of KMT2B/MLL4, ASH2L, RBBP5, WDR5, and KDM6B. Interacts with TBX21, SMARCA4, SMARCC1 and SMARCC2.</text>
</comment>
<feature type="region of interest" description="Disordered" evidence="25">
    <location>
        <begin position="1069"/>
        <end position="1464"/>
    </location>
</feature>
<evidence type="ECO:0000313" key="34">
    <source>
        <dbReference type="RefSeq" id="XP_033780150.1"/>
    </source>
</evidence>
<feature type="compositionally biased region" description="Basic and acidic residues" evidence="25">
    <location>
        <begin position="646"/>
        <end position="656"/>
    </location>
</feature>
<evidence type="ECO:0000313" key="33">
    <source>
        <dbReference type="RefSeq" id="XP_033780149.1"/>
    </source>
</evidence>
<feature type="region of interest" description="Disordered" evidence="25">
    <location>
        <begin position="646"/>
        <end position="680"/>
    </location>
</feature>
<dbReference type="InterPro" id="IPR048560">
    <property type="entry name" value="KDM6A_B-like_GATAL"/>
</dbReference>
<name>A0A6P8PFZ1_GEOSA</name>
<feature type="compositionally biased region" description="Basic and acidic residues" evidence="25">
    <location>
        <begin position="1369"/>
        <end position="1381"/>
    </location>
</feature>
<evidence type="ECO:0000256" key="16">
    <source>
        <dbReference type="ARBA" id="ARBA00034525"/>
    </source>
</evidence>
<feature type="compositionally biased region" description="Low complexity" evidence="25">
    <location>
        <begin position="395"/>
        <end position="404"/>
    </location>
</feature>
<keyword evidence="8" id="KW-0832">Ubl conjugation</keyword>
<evidence type="ECO:0000256" key="21">
    <source>
        <dbReference type="ARBA" id="ARBA00078702"/>
    </source>
</evidence>
<evidence type="ECO:0000256" key="5">
    <source>
        <dbReference type="ARBA" id="ARBA00022553"/>
    </source>
</evidence>
<dbReference type="SMART" id="SM00558">
    <property type="entry name" value="JmjC"/>
    <property type="match status" value="1"/>
</dbReference>
<keyword evidence="5" id="KW-0597">Phosphoprotein</keyword>
<dbReference type="GO" id="GO:0007507">
    <property type="term" value="P:heart development"/>
    <property type="evidence" value="ECO:0007669"/>
    <property type="project" value="TreeGrafter"/>
</dbReference>
<dbReference type="FunFam" id="1.20.58.1370:FF:000001">
    <property type="entry name" value="lysine-specific demethylase 6A isoform X2"/>
    <property type="match status" value="1"/>
</dbReference>
<feature type="compositionally biased region" description="Basic and acidic residues" evidence="25">
    <location>
        <begin position="1105"/>
        <end position="1120"/>
    </location>
</feature>
<comment type="cofactor">
    <cofactor evidence="1">
        <name>Fe(2+)</name>
        <dbReference type="ChEBI" id="CHEBI:29033"/>
    </cofactor>
</comment>
<comment type="similarity">
    <text evidence="15">Belongs to the UTX family.</text>
</comment>
<evidence type="ECO:0000313" key="29">
    <source>
        <dbReference type="RefSeq" id="XP_033780145.1"/>
    </source>
</evidence>
<dbReference type="KEGG" id="gsh:117350182"/>
<dbReference type="InterPro" id="IPR048562">
    <property type="entry name" value="KDM6A_B-like_C-hel"/>
</dbReference>
<dbReference type="RefSeq" id="XP_033780145.1">
    <property type="nucleotide sequence ID" value="XM_033924254.1"/>
</dbReference>
<dbReference type="GO" id="GO:0044666">
    <property type="term" value="C:MLL3/4 complex"/>
    <property type="evidence" value="ECO:0007669"/>
    <property type="project" value="TreeGrafter"/>
</dbReference>
<evidence type="ECO:0000256" key="8">
    <source>
        <dbReference type="ARBA" id="ARBA00022843"/>
    </source>
</evidence>
<feature type="compositionally biased region" description="Basic and acidic residues" evidence="25">
    <location>
        <begin position="1238"/>
        <end position="1260"/>
    </location>
</feature>
<dbReference type="GO" id="GO:0010468">
    <property type="term" value="P:regulation of gene expression"/>
    <property type="evidence" value="ECO:0007669"/>
    <property type="project" value="TreeGrafter"/>
</dbReference>
<dbReference type="Gene3D" id="2.60.120.650">
    <property type="entry name" value="Cupin"/>
    <property type="match status" value="1"/>
</dbReference>
<keyword evidence="14" id="KW-0539">Nucleus</keyword>
<feature type="region of interest" description="Disordered" evidence="25">
    <location>
        <begin position="274"/>
        <end position="483"/>
    </location>
</feature>
<dbReference type="PANTHER" id="PTHR14017:SF5">
    <property type="entry name" value="LYSINE-SPECIFIC DEMETHYLASE 6B"/>
    <property type="match status" value="1"/>
</dbReference>
<evidence type="ECO:0000256" key="24">
    <source>
        <dbReference type="PROSITE-ProRule" id="PRU00339"/>
    </source>
</evidence>
<keyword evidence="7" id="KW-0862">Zinc</keyword>
<evidence type="ECO:0000256" key="9">
    <source>
        <dbReference type="ARBA" id="ARBA00022853"/>
    </source>
</evidence>
<keyword evidence="10" id="KW-0223">Dioxygenase</keyword>
<dbReference type="SUPFAM" id="SSF48452">
    <property type="entry name" value="TPR-like"/>
    <property type="match status" value="1"/>
</dbReference>
<feature type="compositionally biased region" description="Polar residues" evidence="25">
    <location>
        <begin position="548"/>
        <end position="563"/>
    </location>
</feature>
<feature type="repeat" description="TPR" evidence="24">
    <location>
        <begin position="102"/>
        <end position="135"/>
    </location>
</feature>
<keyword evidence="9" id="KW-0156">Chromatin regulator</keyword>
<feature type="region of interest" description="Disordered" evidence="25">
    <location>
        <begin position="59"/>
        <end position="81"/>
    </location>
</feature>
<feature type="compositionally biased region" description="Basic and acidic residues" evidence="25">
    <location>
        <begin position="1201"/>
        <end position="1223"/>
    </location>
</feature>
<dbReference type="RefSeq" id="XP_033780149.1">
    <property type="nucleotide sequence ID" value="XM_033924258.1"/>
</dbReference>
<feature type="domain" description="JmjC" evidence="26">
    <location>
        <begin position="1720"/>
        <end position="1883"/>
    </location>
</feature>
<dbReference type="CTD" id="23135"/>
<dbReference type="RefSeq" id="XP_033780148.1">
    <property type="nucleotide sequence ID" value="XM_033924257.1"/>
</dbReference>
<evidence type="ECO:0000313" key="31">
    <source>
        <dbReference type="RefSeq" id="XP_033780147.1"/>
    </source>
</evidence>
<evidence type="ECO:0000256" key="22">
    <source>
        <dbReference type="ARBA" id="ARBA00079190"/>
    </source>
</evidence>
<feature type="region of interest" description="Disordered" evidence="25">
    <location>
        <begin position="488"/>
        <end position="507"/>
    </location>
</feature>
<dbReference type="EC" id="1.14.11.68" evidence="16"/>
<dbReference type="InterPro" id="IPR019734">
    <property type="entry name" value="TPR_rpt"/>
</dbReference>
<keyword evidence="27" id="KW-1185">Reference proteome</keyword>
<evidence type="ECO:0000256" key="20">
    <source>
        <dbReference type="ARBA" id="ARBA00069212"/>
    </source>
</evidence>
<dbReference type="GO" id="GO:0071558">
    <property type="term" value="F:histone H3K27me2/H3K27me3 demethylase activity"/>
    <property type="evidence" value="ECO:0007669"/>
    <property type="project" value="UniProtKB-EC"/>
</dbReference>
<feature type="region of interest" description="Disordered" evidence="25">
    <location>
        <begin position="585"/>
        <end position="621"/>
    </location>
</feature>
<feature type="compositionally biased region" description="Polar residues" evidence="25">
    <location>
        <begin position="428"/>
        <end position="437"/>
    </location>
</feature>
<protein>
    <recommendedName>
        <fullName evidence="20">Lysine-specific demethylase 6B</fullName>
        <ecNumber evidence="16">1.14.11.68</ecNumber>
    </recommendedName>
    <alternativeName>
        <fullName evidence="21">JmjC domain-containing protein 3</fullName>
    </alternativeName>
    <alternativeName>
        <fullName evidence="23">Jumonji domain-containing protein 3</fullName>
    </alternativeName>
    <alternativeName>
        <fullName evidence="22">[histone H3]-trimethyl-L-lysine(27) demethylase 6B</fullName>
    </alternativeName>
</protein>
<evidence type="ECO:0000256" key="17">
    <source>
        <dbReference type="ARBA" id="ARBA00048695"/>
    </source>
</evidence>
<comment type="function">
    <text evidence="18">Histone demethylase that specifically demethylates 'Lys-27' of histone H3, thereby playing a central role in histone code. Demethylates trimethylated and dimethylated H3 'Lys-27'. Plays a central role in regulation of posterior development, by regulating HOX gene expression. Involved in inflammatory response by participating in macrophage differentiation in case of inflammation by regulating gene expression and macrophage differentiation. Plays a demethylase-independent role in chromatin remodeling to regulate T-box family member-dependent gene expression by acting as a link between T-box factors and the SMARCA4-containing SWI/SNF remodeling complex.</text>
</comment>
<feature type="region of interest" description="Disordered" evidence="25">
    <location>
        <begin position="181"/>
        <end position="237"/>
    </location>
</feature>
<evidence type="ECO:0000256" key="11">
    <source>
        <dbReference type="ARBA" id="ARBA00023002"/>
    </source>
</evidence>
<evidence type="ECO:0000313" key="28">
    <source>
        <dbReference type="RefSeq" id="XP_033780144.1"/>
    </source>
</evidence>
<dbReference type="GO" id="GO:0000978">
    <property type="term" value="F:RNA polymerase II cis-regulatory region sequence-specific DNA binding"/>
    <property type="evidence" value="ECO:0007669"/>
    <property type="project" value="TreeGrafter"/>
</dbReference>
<evidence type="ECO:0000256" key="18">
    <source>
        <dbReference type="ARBA" id="ARBA00059748"/>
    </source>
</evidence>
<evidence type="ECO:0000313" key="30">
    <source>
        <dbReference type="RefSeq" id="XP_033780146.1"/>
    </source>
</evidence>
<reference evidence="28 29" key="1">
    <citation type="submission" date="2025-04" db="UniProtKB">
        <authorList>
            <consortium name="RefSeq"/>
        </authorList>
    </citation>
    <scope>IDENTIFICATION</scope>
</reference>
<evidence type="ECO:0000256" key="23">
    <source>
        <dbReference type="ARBA" id="ARBA00082905"/>
    </source>
</evidence>
<evidence type="ECO:0000256" key="15">
    <source>
        <dbReference type="ARBA" id="ARBA00034483"/>
    </source>
</evidence>
<feature type="region of interest" description="Disordered" evidence="25">
    <location>
        <begin position="1671"/>
        <end position="1705"/>
    </location>
</feature>
<dbReference type="OrthoDB" id="418911at2759"/>
<feature type="region of interest" description="Disordered" evidence="25">
    <location>
        <begin position="543"/>
        <end position="566"/>
    </location>
</feature>
<evidence type="ECO:0000313" key="27">
    <source>
        <dbReference type="Proteomes" id="UP000515159"/>
    </source>
</evidence>
<proteinExistence type="inferred from homology"/>
<dbReference type="RefSeq" id="XP_033780147.1">
    <property type="nucleotide sequence ID" value="XM_033924256.1"/>
</dbReference>
<evidence type="ECO:0000313" key="32">
    <source>
        <dbReference type="RefSeq" id="XP_033780148.1"/>
    </source>
</evidence>
<feature type="compositionally biased region" description="Basic and acidic residues" evidence="25">
    <location>
        <begin position="1418"/>
        <end position="1450"/>
    </location>
</feature>
<evidence type="ECO:0000256" key="13">
    <source>
        <dbReference type="ARBA" id="ARBA00023198"/>
    </source>
</evidence>
<dbReference type="GO" id="GO:0031490">
    <property type="term" value="F:chromatin DNA binding"/>
    <property type="evidence" value="ECO:0007669"/>
    <property type="project" value="TreeGrafter"/>
</dbReference>
<evidence type="ECO:0000256" key="10">
    <source>
        <dbReference type="ARBA" id="ARBA00022964"/>
    </source>
</evidence>
<dbReference type="GO" id="GO:0006954">
    <property type="term" value="P:inflammatory response"/>
    <property type="evidence" value="ECO:0007669"/>
    <property type="project" value="UniProtKB-KW"/>
</dbReference>
<feature type="compositionally biased region" description="Low complexity" evidence="25">
    <location>
        <begin position="445"/>
        <end position="459"/>
    </location>
</feature>
<dbReference type="Pfam" id="PF21326">
    <property type="entry name" value="KDM6_GATAL"/>
    <property type="match status" value="1"/>
</dbReference>
<evidence type="ECO:0000256" key="7">
    <source>
        <dbReference type="ARBA" id="ARBA00022833"/>
    </source>
</evidence>
<feature type="compositionally biased region" description="Polar residues" evidence="25">
    <location>
        <begin position="1688"/>
        <end position="1701"/>
    </location>
</feature>
<feature type="compositionally biased region" description="Polar residues" evidence="25">
    <location>
        <begin position="410"/>
        <end position="420"/>
    </location>
</feature>
<dbReference type="SUPFAM" id="SSF51197">
    <property type="entry name" value="Clavaminate synthase-like"/>
    <property type="match status" value="1"/>
</dbReference>
<dbReference type="InterPro" id="IPR046941">
    <property type="entry name" value="KDM6_GATAL_sf"/>
</dbReference>
<dbReference type="Proteomes" id="UP000515159">
    <property type="component" value="Chromosome 16"/>
</dbReference>
<keyword evidence="12" id="KW-0408">Iron</keyword>
<evidence type="ECO:0000256" key="6">
    <source>
        <dbReference type="ARBA" id="ARBA00022723"/>
    </source>
</evidence>
<dbReference type="RefSeq" id="XP_033780144.1">
    <property type="nucleotide sequence ID" value="XM_033924253.1"/>
</dbReference>
<feature type="compositionally biased region" description="Basic and acidic residues" evidence="25">
    <location>
        <begin position="1270"/>
        <end position="1352"/>
    </location>
</feature>
<feature type="compositionally biased region" description="Basic and acidic residues" evidence="25">
    <location>
        <begin position="1128"/>
        <end position="1160"/>
    </location>
</feature>